<dbReference type="InterPro" id="IPR045860">
    <property type="entry name" value="Snake_toxin-like_sf"/>
</dbReference>
<dbReference type="EMBL" id="CACRXK020000539">
    <property type="protein sequence ID" value="CAB3982767.1"/>
    <property type="molecule type" value="Genomic_DNA"/>
</dbReference>
<keyword evidence="2" id="KW-1015">Disulfide bond</keyword>
<keyword evidence="4" id="KW-1185">Reference proteome</keyword>
<comment type="caution">
    <text evidence="3">The sequence shown here is derived from an EMBL/GenBank/DDBJ whole genome shotgun (WGS) entry which is preliminary data.</text>
</comment>
<evidence type="ECO:0000313" key="3">
    <source>
        <dbReference type="EMBL" id="CAB3982767.1"/>
    </source>
</evidence>
<dbReference type="Proteomes" id="UP001152795">
    <property type="component" value="Unassembled WGS sequence"/>
</dbReference>
<dbReference type="CDD" id="cd00117">
    <property type="entry name" value="TFP"/>
    <property type="match status" value="1"/>
</dbReference>
<name>A0A6S7FYC7_PARCT</name>
<keyword evidence="1" id="KW-0732">Signal</keyword>
<dbReference type="AlphaFoldDB" id="A0A6S7FYC7"/>
<dbReference type="Gene3D" id="2.10.60.10">
    <property type="entry name" value="CD59"/>
    <property type="match status" value="1"/>
</dbReference>
<gene>
    <name evidence="3" type="ORF">PACLA_8A030757</name>
</gene>
<dbReference type="PANTHER" id="PTHR10036">
    <property type="entry name" value="CD59 GLYCOPROTEIN"/>
    <property type="match status" value="1"/>
</dbReference>
<organism evidence="3 4">
    <name type="scientific">Paramuricea clavata</name>
    <name type="common">Red gorgonian</name>
    <name type="synonym">Violescent sea-whip</name>
    <dbReference type="NCBI Taxonomy" id="317549"/>
    <lineage>
        <taxon>Eukaryota</taxon>
        <taxon>Metazoa</taxon>
        <taxon>Cnidaria</taxon>
        <taxon>Anthozoa</taxon>
        <taxon>Octocorallia</taxon>
        <taxon>Malacalcyonacea</taxon>
        <taxon>Plexauridae</taxon>
        <taxon>Paramuricea</taxon>
    </lineage>
</organism>
<proteinExistence type="predicted"/>
<evidence type="ECO:0000313" key="4">
    <source>
        <dbReference type="Proteomes" id="UP001152795"/>
    </source>
</evidence>
<evidence type="ECO:0000256" key="1">
    <source>
        <dbReference type="ARBA" id="ARBA00022729"/>
    </source>
</evidence>
<protein>
    <submittedName>
        <fullName evidence="3">Uncharacterized protein</fullName>
    </submittedName>
</protein>
<accession>A0A6S7FYC7</accession>
<reference evidence="3" key="1">
    <citation type="submission" date="2020-04" db="EMBL/GenBank/DDBJ databases">
        <authorList>
            <person name="Alioto T."/>
            <person name="Alioto T."/>
            <person name="Gomez Garrido J."/>
        </authorList>
    </citation>
    <scope>NUCLEOTIDE SEQUENCE</scope>
    <source>
        <strain evidence="3">A484AB</strain>
    </source>
</reference>
<dbReference type="SUPFAM" id="SSF57302">
    <property type="entry name" value="Snake toxin-like"/>
    <property type="match status" value="1"/>
</dbReference>
<evidence type="ECO:0000256" key="2">
    <source>
        <dbReference type="ARBA" id="ARBA00023157"/>
    </source>
</evidence>
<dbReference type="PANTHER" id="PTHR10036:SF3">
    <property type="entry name" value="PROTEIN SLEEPLESS-RELATED"/>
    <property type="match status" value="1"/>
</dbReference>
<sequence length="159" mass="17433">MTQFASQILLSLISLITTGSALRCYECLPNRTLASAGKPSCFPKPITCKNETHCLSMRRISGKSKWIYKTCADRSKCVSAHAVCVKLISKSHNSSSVEKEECHAHCCEGDLCNLEVYKDEIQTIDKHQGNGNSTSSIPVPLTALMTSLLLMLLHLFGLT</sequence>